<comment type="caution">
    <text evidence="3">The sequence shown here is derived from an EMBL/GenBank/DDBJ whole genome shotgun (WGS) entry which is preliminary data.</text>
</comment>
<dbReference type="InterPro" id="IPR025676">
    <property type="entry name" value="Clr5_dom"/>
</dbReference>
<protein>
    <recommendedName>
        <fullName evidence="2">Clr5 domain-containing protein</fullName>
    </recommendedName>
</protein>
<dbReference type="PANTHER" id="PTHR38788">
    <property type="entry name" value="CLR5 DOMAIN-CONTAINING PROTEIN"/>
    <property type="match status" value="1"/>
</dbReference>
<proteinExistence type="predicted"/>
<evidence type="ECO:0000313" key="3">
    <source>
        <dbReference type="EMBL" id="KAK4447363.1"/>
    </source>
</evidence>
<dbReference type="Proteomes" id="UP001321760">
    <property type="component" value="Unassembled WGS sequence"/>
</dbReference>
<keyword evidence="4" id="KW-1185">Reference proteome</keyword>
<evidence type="ECO:0000313" key="4">
    <source>
        <dbReference type="Proteomes" id="UP001321760"/>
    </source>
</evidence>
<evidence type="ECO:0000259" key="2">
    <source>
        <dbReference type="Pfam" id="PF14420"/>
    </source>
</evidence>
<dbReference type="Pfam" id="PF14420">
    <property type="entry name" value="Clr5"/>
    <property type="match status" value="1"/>
</dbReference>
<evidence type="ECO:0000256" key="1">
    <source>
        <dbReference type="SAM" id="MobiDB-lite"/>
    </source>
</evidence>
<dbReference type="AlphaFoldDB" id="A0AAV9GGR9"/>
<feature type="domain" description="Clr5" evidence="2">
    <location>
        <begin position="21"/>
        <end position="71"/>
    </location>
</feature>
<sequence>MFQSLVWKTGPSTPRAKSISNADWEVHKEIICRLYQSTTLDELMKWMQEQYGFTASRKQYVLQLNKWAARKYKRPRDSLSLNASEPSGVVPIRQDLDKLTGQGRLEPAKRQRLRRAPSQGWTSGDGSGHTRQIRR</sequence>
<gene>
    <name evidence="3" type="ORF">QBC34DRAFT_382319</name>
</gene>
<organism evidence="3 4">
    <name type="scientific">Podospora aff. communis PSN243</name>
    <dbReference type="NCBI Taxonomy" id="3040156"/>
    <lineage>
        <taxon>Eukaryota</taxon>
        <taxon>Fungi</taxon>
        <taxon>Dikarya</taxon>
        <taxon>Ascomycota</taxon>
        <taxon>Pezizomycotina</taxon>
        <taxon>Sordariomycetes</taxon>
        <taxon>Sordariomycetidae</taxon>
        <taxon>Sordariales</taxon>
        <taxon>Podosporaceae</taxon>
        <taxon>Podospora</taxon>
    </lineage>
</organism>
<reference evidence="3" key="2">
    <citation type="submission" date="2023-05" db="EMBL/GenBank/DDBJ databases">
        <authorList>
            <consortium name="Lawrence Berkeley National Laboratory"/>
            <person name="Steindorff A."/>
            <person name="Hensen N."/>
            <person name="Bonometti L."/>
            <person name="Westerberg I."/>
            <person name="Brannstrom I.O."/>
            <person name="Guillou S."/>
            <person name="Cros-Aarteil S."/>
            <person name="Calhoun S."/>
            <person name="Haridas S."/>
            <person name="Kuo A."/>
            <person name="Mondo S."/>
            <person name="Pangilinan J."/>
            <person name="Riley R."/>
            <person name="Labutti K."/>
            <person name="Andreopoulos B."/>
            <person name="Lipzen A."/>
            <person name="Chen C."/>
            <person name="Yanf M."/>
            <person name="Daum C."/>
            <person name="Ng V."/>
            <person name="Clum A."/>
            <person name="Ohm R."/>
            <person name="Martin F."/>
            <person name="Silar P."/>
            <person name="Natvig D."/>
            <person name="Lalanne C."/>
            <person name="Gautier V."/>
            <person name="Ament-Velasquez S.L."/>
            <person name="Kruys A."/>
            <person name="Hutchinson M.I."/>
            <person name="Powell A.J."/>
            <person name="Barry K."/>
            <person name="Miller A.N."/>
            <person name="Grigoriev I.V."/>
            <person name="Debuchy R."/>
            <person name="Gladieux P."/>
            <person name="Thoren M.H."/>
            <person name="Johannesson H."/>
        </authorList>
    </citation>
    <scope>NUCLEOTIDE SEQUENCE</scope>
    <source>
        <strain evidence="3">PSN243</strain>
    </source>
</reference>
<dbReference type="EMBL" id="MU865950">
    <property type="protein sequence ID" value="KAK4447363.1"/>
    <property type="molecule type" value="Genomic_DNA"/>
</dbReference>
<dbReference type="PANTHER" id="PTHR38788:SF3">
    <property type="entry name" value="CLR5 DOMAIN-CONTAINING PROTEIN"/>
    <property type="match status" value="1"/>
</dbReference>
<feature type="region of interest" description="Disordered" evidence="1">
    <location>
        <begin position="75"/>
        <end position="135"/>
    </location>
</feature>
<name>A0AAV9GGR9_9PEZI</name>
<reference evidence="3" key="1">
    <citation type="journal article" date="2023" name="Mol. Phylogenet. Evol.">
        <title>Genome-scale phylogeny and comparative genomics of the fungal order Sordariales.</title>
        <authorList>
            <person name="Hensen N."/>
            <person name="Bonometti L."/>
            <person name="Westerberg I."/>
            <person name="Brannstrom I.O."/>
            <person name="Guillou S."/>
            <person name="Cros-Aarteil S."/>
            <person name="Calhoun S."/>
            <person name="Haridas S."/>
            <person name="Kuo A."/>
            <person name="Mondo S."/>
            <person name="Pangilinan J."/>
            <person name="Riley R."/>
            <person name="LaButti K."/>
            <person name="Andreopoulos B."/>
            <person name="Lipzen A."/>
            <person name="Chen C."/>
            <person name="Yan M."/>
            <person name="Daum C."/>
            <person name="Ng V."/>
            <person name="Clum A."/>
            <person name="Steindorff A."/>
            <person name="Ohm R.A."/>
            <person name="Martin F."/>
            <person name="Silar P."/>
            <person name="Natvig D.O."/>
            <person name="Lalanne C."/>
            <person name="Gautier V."/>
            <person name="Ament-Velasquez S.L."/>
            <person name="Kruys A."/>
            <person name="Hutchinson M.I."/>
            <person name="Powell A.J."/>
            <person name="Barry K."/>
            <person name="Miller A.N."/>
            <person name="Grigoriev I.V."/>
            <person name="Debuchy R."/>
            <person name="Gladieux P."/>
            <person name="Hiltunen Thoren M."/>
            <person name="Johannesson H."/>
        </authorList>
    </citation>
    <scope>NUCLEOTIDE SEQUENCE</scope>
    <source>
        <strain evidence="3">PSN243</strain>
    </source>
</reference>
<accession>A0AAV9GGR9</accession>